<dbReference type="SUPFAM" id="SSF53448">
    <property type="entry name" value="Nucleotide-diphospho-sugar transferases"/>
    <property type="match status" value="1"/>
</dbReference>
<evidence type="ECO:0000313" key="1">
    <source>
        <dbReference type="EMBL" id="GES12444.1"/>
    </source>
</evidence>
<name>A0A5M3WU64_9ACTN</name>
<accession>A0A5M3WU64</accession>
<dbReference type="RefSeq" id="WP_218041372.1">
    <property type="nucleotide sequence ID" value="NZ_BAAAHL010000021.1"/>
</dbReference>
<comment type="caution">
    <text evidence="1">The sequence shown here is derived from an EMBL/GenBank/DDBJ whole genome shotgun (WGS) entry which is preliminary data.</text>
</comment>
<organism evidence="1 2">
    <name type="scientific">Acrocarpospora macrocephala</name>
    <dbReference type="NCBI Taxonomy" id="150177"/>
    <lineage>
        <taxon>Bacteria</taxon>
        <taxon>Bacillati</taxon>
        <taxon>Actinomycetota</taxon>
        <taxon>Actinomycetes</taxon>
        <taxon>Streptosporangiales</taxon>
        <taxon>Streptosporangiaceae</taxon>
        <taxon>Acrocarpospora</taxon>
    </lineage>
</organism>
<dbReference type="InterPro" id="IPR029044">
    <property type="entry name" value="Nucleotide-diphossugar_trans"/>
</dbReference>
<evidence type="ECO:0008006" key="3">
    <source>
        <dbReference type="Google" id="ProtNLM"/>
    </source>
</evidence>
<dbReference type="GO" id="GO:0016757">
    <property type="term" value="F:glycosyltransferase activity"/>
    <property type="evidence" value="ECO:0007669"/>
    <property type="project" value="InterPro"/>
</dbReference>
<gene>
    <name evidence="1" type="ORF">Amac_060410</name>
</gene>
<dbReference type="InterPro" id="IPR002495">
    <property type="entry name" value="Glyco_trans_8"/>
</dbReference>
<reference evidence="1 2" key="1">
    <citation type="submission" date="2019-10" db="EMBL/GenBank/DDBJ databases">
        <title>Whole genome shotgun sequence of Acrocarpospora macrocephala NBRC 16266.</title>
        <authorList>
            <person name="Ichikawa N."/>
            <person name="Kimura A."/>
            <person name="Kitahashi Y."/>
            <person name="Komaki H."/>
            <person name="Oguchi A."/>
        </authorList>
    </citation>
    <scope>NUCLEOTIDE SEQUENCE [LARGE SCALE GENOMIC DNA]</scope>
    <source>
        <strain evidence="1 2">NBRC 16266</strain>
    </source>
</reference>
<dbReference type="EMBL" id="BLAE01000036">
    <property type="protein sequence ID" value="GES12444.1"/>
    <property type="molecule type" value="Genomic_DNA"/>
</dbReference>
<dbReference type="Pfam" id="PF01501">
    <property type="entry name" value="Glyco_transf_8"/>
    <property type="match status" value="1"/>
</dbReference>
<dbReference type="Proteomes" id="UP000331127">
    <property type="component" value="Unassembled WGS sequence"/>
</dbReference>
<proteinExistence type="predicted"/>
<sequence>MIVYAFGLCVDERYLLPALVTLESLARVLPTADRRDAAVRVLTLDLTRQHAATMADLATRFGFGSFDLRWARPAATAVMADTAYITVTAWLRFQFTPAFVGRPYLIYVDADTLVIDDISTPLDGLPADRLGLVTDEFAPTVGRGQALPRLTHDRPELAGRPYFNGGMWWAPTAMLAAVRRGVRNALKTGRRYIFHNDQDALNLWLLADGSVHAVPRRFNTFELARFLERSDWPHRYTPRSRTPNATDAALLHFVGSAKPWLPSTPVTQHVRLYRNHMNATLRQIQRLGDLSFDAPRWRRR</sequence>
<keyword evidence="2" id="KW-1185">Reference proteome</keyword>
<dbReference type="AlphaFoldDB" id="A0A5M3WU64"/>
<evidence type="ECO:0000313" key="2">
    <source>
        <dbReference type="Proteomes" id="UP000331127"/>
    </source>
</evidence>
<protein>
    <recommendedName>
        <fullName evidence="3">Glycosyl transferase</fullName>
    </recommendedName>
</protein>
<dbReference type="Gene3D" id="3.90.550.10">
    <property type="entry name" value="Spore Coat Polysaccharide Biosynthesis Protein SpsA, Chain A"/>
    <property type="match status" value="1"/>
</dbReference>